<feature type="compositionally biased region" description="Basic and acidic residues" evidence="1">
    <location>
        <begin position="59"/>
        <end position="68"/>
    </location>
</feature>
<dbReference type="HOGENOM" id="CLU_2593630_0_0_1"/>
<reference evidence="2" key="1">
    <citation type="journal article" date="2013" name="Nat. Commun.">
        <title>Whole-genome sequencing of Oryza brachyantha reveals mechanisms underlying Oryza genome evolution.</title>
        <authorList>
            <person name="Chen J."/>
            <person name="Huang Q."/>
            <person name="Gao D."/>
            <person name="Wang J."/>
            <person name="Lang Y."/>
            <person name="Liu T."/>
            <person name="Li B."/>
            <person name="Bai Z."/>
            <person name="Luis Goicoechea J."/>
            <person name="Liang C."/>
            <person name="Chen C."/>
            <person name="Zhang W."/>
            <person name="Sun S."/>
            <person name="Liao Y."/>
            <person name="Zhang X."/>
            <person name="Yang L."/>
            <person name="Song C."/>
            <person name="Wang M."/>
            <person name="Shi J."/>
            <person name="Liu G."/>
            <person name="Liu J."/>
            <person name="Zhou H."/>
            <person name="Zhou W."/>
            <person name="Yu Q."/>
            <person name="An N."/>
            <person name="Chen Y."/>
            <person name="Cai Q."/>
            <person name="Wang B."/>
            <person name="Liu B."/>
            <person name="Min J."/>
            <person name="Huang Y."/>
            <person name="Wu H."/>
            <person name="Li Z."/>
            <person name="Zhang Y."/>
            <person name="Yin Y."/>
            <person name="Song W."/>
            <person name="Jiang J."/>
            <person name="Jackson S.A."/>
            <person name="Wing R.A."/>
            <person name="Wang J."/>
            <person name="Chen M."/>
        </authorList>
    </citation>
    <scope>NUCLEOTIDE SEQUENCE [LARGE SCALE GENOMIC DNA]</scope>
    <source>
        <strain evidence="2">cv. IRGC 101232</strain>
    </source>
</reference>
<feature type="region of interest" description="Disordered" evidence="1">
    <location>
        <begin position="1"/>
        <end position="80"/>
    </location>
</feature>
<proteinExistence type="predicted"/>
<sequence length="80" mass="8601">MPPEPRAVHSRARYSTASCHPVARGEQRGRHERDHADLVEDGPGDDGPEAAGEGVGGERAQDGREAGRAAEVGQRVRRLH</sequence>
<accession>J3M749</accession>
<evidence type="ECO:0000313" key="3">
    <source>
        <dbReference type="Proteomes" id="UP000006038"/>
    </source>
</evidence>
<name>J3M749_ORYBR</name>
<dbReference type="Proteomes" id="UP000006038">
    <property type="component" value="Chromosome 5"/>
</dbReference>
<feature type="compositionally biased region" description="Acidic residues" evidence="1">
    <location>
        <begin position="39"/>
        <end position="48"/>
    </location>
</feature>
<evidence type="ECO:0000256" key="1">
    <source>
        <dbReference type="SAM" id="MobiDB-lite"/>
    </source>
</evidence>
<dbReference type="Gramene" id="OB05G24230.1">
    <property type="protein sequence ID" value="OB05G24230.1"/>
    <property type="gene ID" value="OB05G24230"/>
</dbReference>
<dbReference type="EnsemblPlants" id="OB05G24230.1">
    <property type="protein sequence ID" value="OB05G24230.1"/>
    <property type="gene ID" value="OB05G24230"/>
</dbReference>
<reference evidence="2" key="2">
    <citation type="submission" date="2013-04" db="UniProtKB">
        <authorList>
            <consortium name="EnsemblPlants"/>
        </authorList>
    </citation>
    <scope>IDENTIFICATION</scope>
</reference>
<dbReference type="AlphaFoldDB" id="J3M749"/>
<feature type="compositionally biased region" description="Basic and acidic residues" evidence="1">
    <location>
        <begin position="23"/>
        <end position="38"/>
    </location>
</feature>
<organism evidence="2">
    <name type="scientific">Oryza brachyantha</name>
    <name type="common">malo sina</name>
    <dbReference type="NCBI Taxonomy" id="4533"/>
    <lineage>
        <taxon>Eukaryota</taxon>
        <taxon>Viridiplantae</taxon>
        <taxon>Streptophyta</taxon>
        <taxon>Embryophyta</taxon>
        <taxon>Tracheophyta</taxon>
        <taxon>Spermatophyta</taxon>
        <taxon>Magnoliopsida</taxon>
        <taxon>Liliopsida</taxon>
        <taxon>Poales</taxon>
        <taxon>Poaceae</taxon>
        <taxon>BOP clade</taxon>
        <taxon>Oryzoideae</taxon>
        <taxon>Oryzeae</taxon>
        <taxon>Oryzinae</taxon>
        <taxon>Oryza</taxon>
    </lineage>
</organism>
<protein>
    <submittedName>
        <fullName evidence="2">Uncharacterized protein</fullName>
    </submittedName>
</protein>
<keyword evidence="3" id="KW-1185">Reference proteome</keyword>
<evidence type="ECO:0000313" key="2">
    <source>
        <dbReference type="EnsemblPlants" id="OB05G24230.1"/>
    </source>
</evidence>